<sequence length="173" mass="19801">ARPISPVKTPPFDTKIIQDLLVSSALNVSNPTKMPSDSTHPPLNIKLLGDNFRKFVQKCGFIFVIQDFAEDLFLWKNPPDTLLAMVIYVYICLYPQLLILAPLVAFLAVLIYNFPNESQAKKKTHIKFKRFTQLNNYLPAENSVDYLKNMQNIQNLMGLISDIYDVMVDVLKH</sequence>
<evidence type="ECO:0000313" key="2">
    <source>
        <dbReference type="Proteomes" id="UP000789920"/>
    </source>
</evidence>
<keyword evidence="2" id="KW-1185">Reference proteome</keyword>
<dbReference type="Proteomes" id="UP000789920">
    <property type="component" value="Unassembled WGS sequence"/>
</dbReference>
<accession>A0ACA9SQZ3</accession>
<evidence type="ECO:0000313" key="1">
    <source>
        <dbReference type="EMBL" id="CAG8846731.1"/>
    </source>
</evidence>
<proteinExistence type="predicted"/>
<reference evidence="1" key="1">
    <citation type="submission" date="2021-06" db="EMBL/GenBank/DDBJ databases">
        <authorList>
            <person name="Kallberg Y."/>
            <person name="Tangrot J."/>
            <person name="Rosling A."/>
        </authorList>
    </citation>
    <scope>NUCLEOTIDE SEQUENCE</scope>
    <source>
        <strain evidence="1">MA461A</strain>
    </source>
</reference>
<dbReference type="EMBL" id="CAJVQC010152615">
    <property type="protein sequence ID" value="CAG8846731.1"/>
    <property type="molecule type" value="Genomic_DNA"/>
</dbReference>
<name>A0ACA9SQZ3_9GLOM</name>
<gene>
    <name evidence="1" type="ORF">RPERSI_LOCUS34296</name>
</gene>
<organism evidence="1 2">
    <name type="scientific">Racocetra persica</name>
    <dbReference type="NCBI Taxonomy" id="160502"/>
    <lineage>
        <taxon>Eukaryota</taxon>
        <taxon>Fungi</taxon>
        <taxon>Fungi incertae sedis</taxon>
        <taxon>Mucoromycota</taxon>
        <taxon>Glomeromycotina</taxon>
        <taxon>Glomeromycetes</taxon>
        <taxon>Diversisporales</taxon>
        <taxon>Gigasporaceae</taxon>
        <taxon>Racocetra</taxon>
    </lineage>
</organism>
<comment type="caution">
    <text evidence="1">The sequence shown here is derived from an EMBL/GenBank/DDBJ whole genome shotgun (WGS) entry which is preliminary data.</text>
</comment>
<feature type="non-terminal residue" evidence="1">
    <location>
        <position position="173"/>
    </location>
</feature>
<protein>
    <submittedName>
        <fullName evidence="1">11960_t:CDS:1</fullName>
    </submittedName>
</protein>
<feature type="non-terminal residue" evidence="1">
    <location>
        <position position="1"/>
    </location>
</feature>